<comment type="caution">
    <text evidence="2">The sequence shown here is derived from an EMBL/GenBank/DDBJ whole genome shotgun (WGS) entry which is preliminary data.</text>
</comment>
<dbReference type="InterPro" id="IPR016785">
    <property type="entry name" value="ComGD"/>
</dbReference>
<feature type="transmembrane region" description="Helical" evidence="1">
    <location>
        <begin position="20"/>
        <end position="41"/>
    </location>
</feature>
<dbReference type="InterPro" id="IPR012902">
    <property type="entry name" value="N_methyl_site"/>
</dbReference>
<dbReference type="SUPFAM" id="SSF54523">
    <property type="entry name" value="Pili subunits"/>
    <property type="match status" value="1"/>
</dbReference>
<keyword evidence="3" id="KW-1185">Reference proteome</keyword>
<dbReference type="InterPro" id="IPR045584">
    <property type="entry name" value="Pilin-like"/>
</dbReference>
<reference evidence="2 3" key="1">
    <citation type="submission" date="2018-08" db="EMBL/GenBank/DDBJ databases">
        <title>A genome reference for cultivated species of the human gut microbiota.</title>
        <authorList>
            <person name="Zou Y."/>
            <person name="Xue W."/>
            <person name="Luo G."/>
        </authorList>
    </citation>
    <scope>NUCLEOTIDE SEQUENCE [LARGE SCALE GENOMIC DNA]</scope>
    <source>
        <strain evidence="2 3">AF35-6BH</strain>
    </source>
</reference>
<accession>A0A415PHX0</accession>
<evidence type="ECO:0000256" key="1">
    <source>
        <dbReference type="SAM" id="Phobius"/>
    </source>
</evidence>
<dbReference type="OrthoDB" id="1653576at2"/>
<evidence type="ECO:0000313" key="3">
    <source>
        <dbReference type="Proteomes" id="UP000284868"/>
    </source>
</evidence>
<dbReference type="PROSITE" id="PS00409">
    <property type="entry name" value="PROKAR_NTER_METHYL"/>
    <property type="match status" value="1"/>
</dbReference>
<dbReference type="PIRSF" id="PIRSF021292">
    <property type="entry name" value="Competence_ComGD"/>
    <property type="match status" value="1"/>
</dbReference>
<evidence type="ECO:0000313" key="2">
    <source>
        <dbReference type="EMBL" id="RHM12288.1"/>
    </source>
</evidence>
<dbReference type="Pfam" id="PF07963">
    <property type="entry name" value="N_methyl"/>
    <property type="match status" value="1"/>
</dbReference>
<name>A0A415PHX0_9FIRM</name>
<proteinExistence type="predicted"/>
<organism evidence="2 3">
    <name type="scientific">Amedibacillus dolichus</name>
    <dbReference type="NCBI Taxonomy" id="31971"/>
    <lineage>
        <taxon>Bacteria</taxon>
        <taxon>Bacillati</taxon>
        <taxon>Bacillota</taxon>
        <taxon>Erysipelotrichia</taxon>
        <taxon>Erysipelotrichales</taxon>
        <taxon>Erysipelotrichaceae</taxon>
        <taxon>Amedibacillus</taxon>
    </lineage>
</organism>
<dbReference type="NCBIfam" id="TIGR02532">
    <property type="entry name" value="IV_pilin_GFxxxE"/>
    <property type="match status" value="1"/>
</dbReference>
<protein>
    <submittedName>
        <fullName evidence="2">Type II secretion system protein</fullName>
    </submittedName>
</protein>
<dbReference type="Proteomes" id="UP000284868">
    <property type="component" value="Unassembled WGS sequence"/>
</dbReference>
<dbReference type="GO" id="GO:0030420">
    <property type="term" value="P:establishment of competence for transformation"/>
    <property type="evidence" value="ECO:0007669"/>
    <property type="project" value="InterPro"/>
</dbReference>
<dbReference type="EMBL" id="QRPK01000016">
    <property type="protein sequence ID" value="RHM12288.1"/>
    <property type="molecule type" value="Genomic_DNA"/>
</dbReference>
<keyword evidence="1" id="KW-0472">Membrane</keyword>
<keyword evidence="1" id="KW-0812">Transmembrane</keyword>
<dbReference type="AlphaFoldDB" id="A0A415PHX0"/>
<sequence>MAQAFRFAMDRRMQNKGYTLVEMLVVLSILSMLTLLFAFSYRSLKENTTYWSQSIYERLLQAQTTAMTQKRRVFVDFQGNRMSIDGASLKLSTDCGYHQFHFNTFGNPSKALSITCAIGSEQRVIVVELGSGRLYVR</sequence>
<keyword evidence="1" id="KW-1133">Transmembrane helix</keyword>
<gene>
    <name evidence="2" type="ORF">DWZ83_04575</name>
</gene>